<sequence>MECRNPKVSSANITVLGVIQIMIGIYHVLMWYFLLLLYMGQIKGVFGTYEPVTYKMGTSLWGFAFVISGAFTVKAAKYQSRHMILCTMSLNILCIIITIIAASLTIVELSHFRSVSYRNYGQAKLGREVSRVLLCSYPLEFAIALLYSISSCAYLPLSSIVKSLVRKTWRLSSLAARQMIWLEAGNQEETFESVTEVVEGNS</sequence>
<evidence type="ECO:0000256" key="2">
    <source>
        <dbReference type="ARBA" id="ARBA00009565"/>
    </source>
</evidence>
<dbReference type="Proteomes" id="UP000694415">
    <property type="component" value="Unplaced"/>
</dbReference>
<feature type="transmembrane region" description="Helical" evidence="6">
    <location>
        <begin position="83"/>
        <end position="107"/>
    </location>
</feature>
<dbReference type="Pfam" id="PF04103">
    <property type="entry name" value="CD20"/>
    <property type="match status" value="1"/>
</dbReference>
<evidence type="ECO:0000256" key="3">
    <source>
        <dbReference type="ARBA" id="ARBA00022692"/>
    </source>
</evidence>
<dbReference type="GO" id="GO:0005886">
    <property type="term" value="C:plasma membrane"/>
    <property type="evidence" value="ECO:0007669"/>
    <property type="project" value="TreeGrafter"/>
</dbReference>
<dbReference type="PANTHER" id="PTHR23320">
    <property type="entry name" value="MEMBRANE-SPANNING 4-DOMAINS SUBFAMILY A MS4A -RELATED"/>
    <property type="match status" value="1"/>
</dbReference>
<keyword evidence="4 6" id="KW-1133">Transmembrane helix</keyword>
<organism evidence="7 8">
    <name type="scientific">Mus spicilegus</name>
    <name type="common">Mound-building mouse</name>
    <dbReference type="NCBI Taxonomy" id="10103"/>
    <lineage>
        <taxon>Eukaryota</taxon>
        <taxon>Metazoa</taxon>
        <taxon>Chordata</taxon>
        <taxon>Craniata</taxon>
        <taxon>Vertebrata</taxon>
        <taxon>Euteleostomi</taxon>
        <taxon>Mammalia</taxon>
        <taxon>Eutheria</taxon>
        <taxon>Euarchontoglires</taxon>
        <taxon>Glires</taxon>
        <taxon>Rodentia</taxon>
        <taxon>Myomorpha</taxon>
        <taxon>Muroidea</taxon>
        <taxon>Muridae</taxon>
        <taxon>Murinae</taxon>
        <taxon>Mus</taxon>
        <taxon>Mus</taxon>
    </lineage>
</organism>
<dbReference type="AlphaFoldDB" id="A0A8C6IJ95"/>
<dbReference type="Ensembl" id="ENSMSIT00000046303.1">
    <property type="protein sequence ID" value="ENSMSIP00000036738.1"/>
    <property type="gene ID" value="ENSMSIG00000030585.1"/>
</dbReference>
<dbReference type="InterPro" id="IPR030417">
    <property type="entry name" value="MS4A"/>
</dbReference>
<name>A0A8C6IJ95_MUSSI</name>
<comment type="similarity">
    <text evidence="2">Belongs to the MS4A family.</text>
</comment>
<reference evidence="7" key="1">
    <citation type="submission" date="2025-08" db="UniProtKB">
        <authorList>
            <consortium name="Ensembl"/>
        </authorList>
    </citation>
    <scope>IDENTIFICATION</scope>
</reference>
<feature type="transmembrane region" description="Helical" evidence="6">
    <location>
        <begin position="141"/>
        <end position="161"/>
    </location>
</feature>
<feature type="transmembrane region" description="Helical" evidence="6">
    <location>
        <begin position="12"/>
        <end position="38"/>
    </location>
</feature>
<evidence type="ECO:0000256" key="4">
    <source>
        <dbReference type="ARBA" id="ARBA00022989"/>
    </source>
</evidence>
<keyword evidence="5 6" id="KW-0472">Membrane</keyword>
<reference evidence="7" key="2">
    <citation type="submission" date="2025-09" db="UniProtKB">
        <authorList>
            <consortium name="Ensembl"/>
        </authorList>
    </citation>
    <scope>IDENTIFICATION</scope>
</reference>
<evidence type="ECO:0000256" key="5">
    <source>
        <dbReference type="ARBA" id="ARBA00023136"/>
    </source>
</evidence>
<comment type="subcellular location">
    <subcellularLocation>
        <location evidence="1">Membrane</location>
        <topology evidence="1">Multi-pass membrane protein</topology>
    </subcellularLocation>
</comment>
<evidence type="ECO:0000256" key="1">
    <source>
        <dbReference type="ARBA" id="ARBA00004141"/>
    </source>
</evidence>
<evidence type="ECO:0000256" key="6">
    <source>
        <dbReference type="SAM" id="Phobius"/>
    </source>
</evidence>
<keyword evidence="3 6" id="KW-0812">Transmembrane</keyword>
<proteinExistence type="inferred from homology"/>
<keyword evidence="8" id="KW-1185">Reference proteome</keyword>
<protein>
    <submittedName>
        <fullName evidence="7">Membrane-spanning 4-domains, subfamily A, member 13</fullName>
    </submittedName>
</protein>
<dbReference type="PANTHER" id="PTHR23320:SF42">
    <property type="entry name" value="MEMBRANE-SPANNING 4-DOMAINS SUBFAMILY A MEMBER 13"/>
    <property type="match status" value="1"/>
</dbReference>
<accession>A0A8C6IJ95</accession>
<dbReference type="GO" id="GO:0007166">
    <property type="term" value="P:cell surface receptor signaling pathway"/>
    <property type="evidence" value="ECO:0007669"/>
    <property type="project" value="TreeGrafter"/>
</dbReference>
<dbReference type="InterPro" id="IPR007237">
    <property type="entry name" value="CD20-like"/>
</dbReference>
<dbReference type="GeneTree" id="ENSGT00390000015662"/>
<evidence type="ECO:0000313" key="8">
    <source>
        <dbReference type="Proteomes" id="UP000694415"/>
    </source>
</evidence>
<feature type="transmembrane region" description="Helical" evidence="6">
    <location>
        <begin position="58"/>
        <end position="76"/>
    </location>
</feature>
<evidence type="ECO:0000313" key="7">
    <source>
        <dbReference type="Ensembl" id="ENSMSIP00000036738.1"/>
    </source>
</evidence>